<name>A0A220VEC4_9GAMM</name>
<dbReference type="RefSeq" id="WP_089073181.1">
    <property type="nucleotide sequence ID" value="NZ_CBCSAM010000013.1"/>
</dbReference>
<evidence type="ECO:0000313" key="2">
    <source>
        <dbReference type="EMBL" id="ASK78273.1"/>
    </source>
</evidence>
<reference evidence="2 3" key="1">
    <citation type="journal article" date="2016" name="Int. J. Syst. Evol. Microbiol.">
        <title>Paraphotobacterium marinum gen. nov., sp. nov., a member of the family Vibrionaceae, isolated from surface seawater.</title>
        <authorList>
            <person name="Huang Z."/>
            <person name="Dong C."/>
            <person name="Shao Z."/>
        </authorList>
    </citation>
    <scope>NUCLEOTIDE SEQUENCE [LARGE SCALE GENOMIC DNA]</scope>
    <source>
        <strain evidence="2 3">NSCS20N07D</strain>
    </source>
</reference>
<accession>A0A220VEC4</accession>
<keyword evidence="1" id="KW-0812">Transmembrane</keyword>
<proteinExistence type="predicted"/>
<protein>
    <submittedName>
        <fullName evidence="2">Uncharacterized protein</fullName>
    </submittedName>
</protein>
<evidence type="ECO:0000256" key="1">
    <source>
        <dbReference type="SAM" id="Phobius"/>
    </source>
</evidence>
<gene>
    <name evidence="2" type="ORF">CF386_04185</name>
</gene>
<organism evidence="2 3">
    <name type="scientific">Paraphotobacterium marinum</name>
    <dbReference type="NCBI Taxonomy" id="1755811"/>
    <lineage>
        <taxon>Bacteria</taxon>
        <taxon>Pseudomonadati</taxon>
        <taxon>Pseudomonadota</taxon>
        <taxon>Gammaproteobacteria</taxon>
        <taxon>Vibrionales</taxon>
        <taxon>Vibrionaceae</taxon>
        <taxon>Paraphotobacterium</taxon>
    </lineage>
</organism>
<feature type="transmembrane region" description="Helical" evidence="1">
    <location>
        <begin position="20"/>
        <end position="39"/>
    </location>
</feature>
<sequence length="96" mass="11186">MFKFSIIANRFKFIWVNLTLKKKCIIGFFTVLIFCLLFWNTDKNSVRNKANEEVIILNLPQQDTNNINNSAEEKLSSKIREKIVPLDGINVPNKKN</sequence>
<keyword evidence="3" id="KW-1185">Reference proteome</keyword>
<dbReference type="KEGG" id="pmai:CF386_04185"/>
<dbReference type="EMBL" id="CP022355">
    <property type="protein sequence ID" value="ASK78273.1"/>
    <property type="molecule type" value="Genomic_DNA"/>
</dbReference>
<dbReference type="Proteomes" id="UP000242175">
    <property type="component" value="Chromosome large"/>
</dbReference>
<keyword evidence="1" id="KW-1133">Transmembrane helix</keyword>
<evidence type="ECO:0000313" key="3">
    <source>
        <dbReference type="Proteomes" id="UP000242175"/>
    </source>
</evidence>
<dbReference type="AlphaFoldDB" id="A0A220VEC4"/>
<keyword evidence="1" id="KW-0472">Membrane</keyword>